<keyword evidence="2" id="KW-1185">Reference proteome</keyword>
<evidence type="ECO:0000313" key="2">
    <source>
        <dbReference type="Proteomes" id="UP001140094"/>
    </source>
</evidence>
<gene>
    <name evidence="1" type="ORF">H4R20_006298</name>
</gene>
<dbReference type="Proteomes" id="UP001140094">
    <property type="component" value="Unassembled WGS sequence"/>
</dbReference>
<comment type="caution">
    <text evidence="1">The sequence shown here is derived from an EMBL/GenBank/DDBJ whole genome shotgun (WGS) entry which is preliminary data.</text>
</comment>
<accession>A0A9W8LNT9</accession>
<dbReference type="AlphaFoldDB" id="A0A9W8LNT9"/>
<proteinExistence type="predicted"/>
<dbReference type="OrthoDB" id="407410at2759"/>
<feature type="non-terminal residue" evidence="1">
    <location>
        <position position="158"/>
    </location>
</feature>
<name>A0A9W8LNT9_9FUNG</name>
<dbReference type="EMBL" id="JANBUO010002611">
    <property type="protein sequence ID" value="KAJ2794222.1"/>
    <property type="molecule type" value="Genomic_DNA"/>
</dbReference>
<protein>
    <submittedName>
        <fullName evidence="1">Uncharacterized protein</fullName>
    </submittedName>
</protein>
<evidence type="ECO:0000313" key="1">
    <source>
        <dbReference type="EMBL" id="KAJ2794222.1"/>
    </source>
</evidence>
<sequence>MASVVDVETRDTIRQFLDGHFTTLESLEQVGELLSAEEHTHIQLEEEASAASKRVDELSVEATAAADRVHAKALELIDVHSQIASSISNSTTSAWEFGDGTAVMDFVGALASDLQTYWRLRQAKEYMDVVLNIELIAERAARALPRDTQGALSAFSSA</sequence>
<reference evidence="1" key="1">
    <citation type="submission" date="2022-07" db="EMBL/GenBank/DDBJ databases">
        <title>Phylogenomic reconstructions and comparative analyses of Kickxellomycotina fungi.</title>
        <authorList>
            <person name="Reynolds N.K."/>
            <person name="Stajich J.E."/>
            <person name="Barry K."/>
            <person name="Grigoriev I.V."/>
            <person name="Crous P."/>
            <person name="Smith M.E."/>
        </authorList>
    </citation>
    <scope>NUCLEOTIDE SEQUENCE</scope>
    <source>
        <strain evidence="1">NRRL 1565</strain>
    </source>
</reference>
<organism evidence="1 2">
    <name type="scientific">Coemansia guatemalensis</name>
    <dbReference type="NCBI Taxonomy" id="2761395"/>
    <lineage>
        <taxon>Eukaryota</taxon>
        <taxon>Fungi</taxon>
        <taxon>Fungi incertae sedis</taxon>
        <taxon>Zoopagomycota</taxon>
        <taxon>Kickxellomycotina</taxon>
        <taxon>Kickxellomycetes</taxon>
        <taxon>Kickxellales</taxon>
        <taxon>Kickxellaceae</taxon>
        <taxon>Coemansia</taxon>
    </lineage>
</organism>